<proteinExistence type="inferred from homology"/>
<evidence type="ECO:0000256" key="4">
    <source>
        <dbReference type="ARBA" id="ARBA00022824"/>
    </source>
</evidence>
<evidence type="ECO:0000256" key="6">
    <source>
        <dbReference type="ARBA" id="ARBA00023136"/>
    </source>
</evidence>
<accession>A0ABD3MW72</accession>
<dbReference type="InterPro" id="IPR057434">
    <property type="entry name" value="LMF1/2_N"/>
</dbReference>
<evidence type="ECO:0000256" key="2">
    <source>
        <dbReference type="ARBA" id="ARBA00005512"/>
    </source>
</evidence>
<keyword evidence="4" id="KW-0256">Endoplasmic reticulum</keyword>
<feature type="transmembrane region" description="Helical" evidence="7">
    <location>
        <begin position="457"/>
        <end position="478"/>
    </location>
</feature>
<keyword evidence="5 7" id="KW-1133">Transmembrane helix</keyword>
<dbReference type="GO" id="GO:0005789">
    <property type="term" value="C:endoplasmic reticulum membrane"/>
    <property type="evidence" value="ECO:0007669"/>
    <property type="project" value="UniProtKB-SubCell"/>
</dbReference>
<reference evidence="10 11" key="1">
    <citation type="submission" date="2024-10" db="EMBL/GenBank/DDBJ databases">
        <title>Updated reference genomes for cyclostephanoid diatoms.</title>
        <authorList>
            <person name="Roberts W.R."/>
            <person name="Alverson A.J."/>
        </authorList>
    </citation>
    <scope>NUCLEOTIDE SEQUENCE [LARGE SCALE GENOMIC DNA]</scope>
    <source>
        <strain evidence="10 11">AJA276-08</strain>
    </source>
</reference>
<evidence type="ECO:0000256" key="7">
    <source>
        <dbReference type="SAM" id="Phobius"/>
    </source>
</evidence>
<dbReference type="Pfam" id="PF25179">
    <property type="entry name" value="LMF1_C"/>
    <property type="match status" value="1"/>
</dbReference>
<feature type="domain" description="Lipase maturation factor 1/2 C-terminal" evidence="9">
    <location>
        <begin position="493"/>
        <end position="652"/>
    </location>
</feature>
<comment type="subcellular location">
    <subcellularLocation>
        <location evidence="1">Endoplasmic reticulum membrane</location>
        <topology evidence="1">Multi-pass membrane protein</topology>
    </subcellularLocation>
</comment>
<evidence type="ECO:0008006" key="12">
    <source>
        <dbReference type="Google" id="ProtNLM"/>
    </source>
</evidence>
<comment type="similarity">
    <text evidence="2">Belongs to the lipase maturation factor family.</text>
</comment>
<feature type="transmembrane region" description="Helical" evidence="7">
    <location>
        <begin position="203"/>
        <end position="231"/>
    </location>
</feature>
<protein>
    <recommendedName>
        <fullName evidence="12">Lipase maturation factor</fullName>
    </recommendedName>
</protein>
<evidence type="ECO:0000256" key="3">
    <source>
        <dbReference type="ARBA" id="ARBA00022692"/>
    </source>
</evidence>
<dbReference type="Proteomes" id="UP001530315">
    <property type="component" value="Unassembled WGS sequence"/>
</dbReference>
<evidence type="ECO:0000256" key="1">
    <source>
        <dbReference type="ARBA" id="ARBA00004477"/>
    </source>
</evidence>
<sequence>MYAFSTSAVSLRTSTPAARSSSSSPVAIAIASSLVLLASGPAAAAAARSIDVVSYPAKLLPPLVQSSSSTYHLARILFLRALAAVYVSAFSVAKNQNRGLIGDAGITPARDVLDRSEGRGAARSAARGRARLEGGGDEGLRRGRRGCGRLLAMRCWHGFLESAPVSACRDKFWFRTDAMGRPLISLLWLARDRSRLNPWLDGLADVGLVLSLTVLVTGCANVPIMLGLWLVQRSLMSVGGAFYGYGWEPQLAELTFHAMFLVPILSMDPFLGPGGGGGAATGAYPVPMLVILAIRFYLFKIMLGAGLIKLKSSDPKWKLGNMSAMDYFYETQPVPNPFTRFFHFNPKPWHRFEVLSNHFVELAAPFLLLLPLRSWRLTGGVIQIMFQLILIASGNLSFLNWLTIVPAICCFDDAFLINNLPPLVQRLALGTPATQSYIQTLISGDFSLVQTPITRTFVSIAFFLLMVKLNISVVRNLLSRKQVMNGSFDKLRLCNTYGAFGTVAEQREELIIESANDIKGPWREYHFKVKPGDVRRRPRWISPYHYRLDWQMWIAAQSGGVERSPWLMSLLLKLLRQEKDVIDLMEGDPWKPASHASGGVDVKEDESPQYIRIEKYIYKFYDPKTDGSSHIRHVKDSNPPYWVRQRVGRYFPRQGIMTAAMLEELLSKR</sequence>
<dbReference type="Pfam" id="PF06762">
    <property type="entry name" value="LMF1"/>
    <property type="match status" value="1"/>
</dbReference>
<name>A0ABD3MW72_9STRA</name>
<organism evidence="10 11">
    <name type="scientific">Stephanodiscus triporus</name>
    <dbReference type="NCBI Taxonomy" id="2934178"/>
    <lineage>
        <taxon>Eukaryota</taxon>
        <taxon>Sar</taxon>
        <taxon>Stramenopiles</taxon>
        <taxon>Ochrophyta</taxon>
        <taxon>Bacillariophyta</taxon>
        <taxon>Coscinodiscophyceae</taxon>
        <taxon>Thalassiosirophycidae</taxon>
        <taxon>Stephanodiscales</taxon>
        <taxon>Stephanodiscaceae</taxon>
        <taxon>Stephanodiscus</taxon>
    </lineage>
</organism>
<keyword evidence="3 7" id="KW-0812">Transmembrane</keyword>
<evidence type="ECO:0000313" key="10">
    <source>
        <dbReference type="EMBL" id="KAL3766507.1"/>
    </source>
</evidence>
<keyword evidence="6 7" id="KW-0472">Membrane</keyword>
<keyword evidence="11" id="KW-1185">Reference proteome</keyword>
<evidence type="ECO:0000259" key="9">
    <source>
        <dbReference type="Pfam" id="PF25179"/>
    </source>
</evidence>
<dbReference type="PANTHER" id="PTHR14463:SF10">
    <property type="entry name" value="LIPASE MATURATION FACTOR 1"/>
    <property type="match status" value="1"/>
</dbReference>
<feature type="transmembrane region" description="Helical" evidence="7">
    <location>
        <begin position="283"/>
        <end position="308"/>
    </location>
</feature>
<feature type="transmembrane region" description="Helical" evidence="7">
    <location>
        <begin position="73"/>
        <end position="93"/>
    </location>
</feature>
<comment type="caution">
    <text evidence="10">The sequence shown here is derived from an EMBL/GenBank/DDBJ whole genome shotgun (WGS) entry which is preliminary data.</text>
</comment>
<gene>
    <name evidence="10" type="ORF">ACHAW5_001176</name>
</gene>
<evidence type="ECO:0000256" key="5">
    <source>
        <dbReference type="ARBA" id="ARBA00022989"/>
    </source>
</evidence>
<dbReference type="InterPro" id="IPR057433">
    <property type="entry name" value="LMF1/2_C"/>
</dbReference>
<dbReference type="EMBL" id="JALLAZ020001729">
    <property type="protein sequence ID" value="KAL3766507.1"/>
    <property type="molecule type" value="Genomic_DNA"/>
</dbReference>
<dbReference type="InterPro" id="IPR009613">
    <property type="entry name" value="LMF"/>
</dbReference>
<feature type="domain" description="Lipase maturation factor 1/2 N-terminal" evidence="8">
    <location>
        <begin position="243"/>
        <end position="416"/>
    </location>
</feature>
<evidence type="ECO:0000259" key="8">
    <source>
        <dbReference type="Pfam" id="PF06762"/>
    </source>
</evidence>
<dbReference type="AlphaFoldDB" id="A0ABD3MW72"/>
<dbReference type="PANTHER" id="PTHR14463">
    <property type="entry name" value="LIPASE MATURATION FACTOR"/>
    <property type="match status" value="1"/>
</dbReference>
<feature type="transmembrane region" description="Helical" evidence="7">
    <location>
        <begin position="384"/>
        <end position="408"/>
    </location>
</feature>
<evidence type="ECO:0000313" key="11">
    <source>
        <dbReference type="Proteomes" id="UP001530315"/>
    </source>
</evidence>